<dbReference type="EMBL" id="JAHESD010000026">
    <property type="protein sequence ID" value="MBT1704179.1"/>
    <property type="molecule type" value="Genomic_DNA"/>
</dbReference>
<dbReference type="Proteomes" id="UP000772618">
    <property type="component" value="Unassembled WGS sequence"/>
</dbReference>
<accession>A0ABS5VTT0</accession>
<dbReference type="InterPro" id="IPR025535">
    <property type="entry name" value="DUF4421"/>
</dbReference>
<dbReference type="RefSeq" id="WP_254154138.1">
    <property type="nucleotide sequence ID" value="NZ_JAHESD010000026.1"/>
</dbReference>
<comment type="caution">
    <text evidence="1">The sequence shown here is derived from an EMBL/GenBank/DDBJ whole genome shotgun (WGS) entry which is preliminary data.</text>
</comment>
<evidence type="ECO:0000313" key="1">
    <source>
        <dbReference type="EMBL" id="MBT1704179.1"/>
    </source>
</evidence>
<dbReference type="Pfam" id="PF14391">
    <property type="entry name" value="DUF4421"/>
    <property type="match status" value="1"/>
</dbReference>
<protein>
    <submittedName>
        <fullName evidence="1">DUF4421 family protein</fullName>
    </submittedName>
</protein>
<organism evidence="1 2">
    <name type="scientific">Chryseosolibacter indicus</name>
    <dbReference type="NCBI Taxonomy" id="2782351"/>
    <lineage>
        <taxon>Bacteria</taxon>
        <taxon>Pseudomonadati</taxon>
        <taxon>Bacteroidota</taxon>
        <taxon>Cytophagia</taxon>
        <taxon>Cytophagales</taxon>
        <taxon>Chryseotaleaceae</taxon>
        <taxon>Chryseosolibacter</taxon>
    </lineage>
</organism>
<sequence length="351" mass="40161">MRFLVVILLCYTTTTLVGQDVSTIANPQQTERDSIRAYYIKKFPDYFFIYPVIKKRSLNFEIEKDGSENNLLTYKPNNAYSLGLGLYLFEFNFELAFAVPLDQQSQEIYGKSKARDIQFNLLGKKWGLDLFYQRYNGFYITESGVSPDADTPLPQRSDIVTNNVGLTGHYIVDNSRFSFRSSYNFAERQLYSKGSLLMFGGLSSFKLNADSSIITSEQQTKFGANVAFENLRYTTFSLAPGYTYSMVFKNFFLNGTLAVGPAHHWILYKTENSADRNETSVNSFIAARIAMGYNGERIFGGISFITQGSNVRFEDIRFSNNNGTFKILIGYRLNELGFLRKRVWDLIPFKI</sequence>
<reference evidence="1 2" key="1">
    <citation type="submission" date="2021-05" db="EMBL/GenBank/DDBJ databases">
        <title>A Polyphasic approach of four new species of the genus Ohtaekwangia: Ohtaekwangia histidinii sp. nov., Ohtaekwangia cretensis sp. nov., Ohtaekwangia indiensis sp. nov., Ohtaekwangia reichenbachii sp. nov. from diverse environment.</title>
        <authorList>
            <person name="Octaviana S."/>
        </authorList>
    </citation>
    <scope>NUCLEOTIDE SEQUENCE [LARGE SCALE GENOMIC DNA]</scope>
    <source>
        <strain evidence="1 2">PWU20</strain>
    </source>
</reference>
<gene>
    <name evidence="1" type="ORF">KK060_12870</name>
</gene>
<proteinExistence type="predicted"/>
<keyword evidence="2" id="KW-1185">Reference proteome</keyword>
<name>A0ABS5VTT0_9BACT</name>
<evidence type="ECO:0000313" key="2">
    <source>
        <dbReference type="Proteomes" id="UP000772618"/>
    </source>
</evidence>